<keyword evidence="3 8" id="KW-0862">Zinc</keyword>
<dbReference type="Proteomes" id="UP000178622">
    <property type="component" value="Unassembled WGS sequence"/>
</dbReference>
<feature type="compositionally biased region" description="Basic and acidic residues" evidence="9">
    <location>
        <begin position="12"/>
        <end position="21"/>
    </location>
</feature>
<evidence type="ECO:0000256" key="6">
    <source>
        <dbReference type="ARBA" id="ARBA00023125"/>
    </source>
</evidence>
<dbReference type="InterPro" id="IPR055173">
    <property type="entry name" value="NrdR-like_N"/>
</dbReference>
<dbReference type="PANTHER" id="PTHR30455">
    <property type="entry name" value="TRANSCRIPTIONAL REPRESSOR NRDR"/>
    <property type="match status" value="1"/>
</dbReference>
<evidence type="ECO:0000256" key="4">
    <source>
        <dbReference type="ARBA" id="ARBA00022840"/>
    </source>
</evidence>
<keyword evidence="4 8" id="KW-0067">ATP-binding</keyword>
<dbReference type="Pfam" id="PF03477">
    <property type="entry name" value="ATP-cone"/>
    <property type="match status" value="1"/>
</dbReference>
<accession>A0A1E8GP77</accession>
<comment type="caution">
    <text evidence="11">The sequence shown here is derived from an EMBL/GenBank/DDBJ whole genome shotgun (WGS) entry which is preliminary data.</text>
</comment>
<keyword evidence="2 8" id="KW-0547">Nucleotide-binding</keyword>
<dbReference type="HAMAP" id="MF_00440">
    <property type="entry name" value="NrdR"/>
    <property type="match status" value="1"/>
</dbReference>
<evidence type="ECO:0000256" key="2">
    <source>
        <dbReference type="ARBA" id="ARBA00022741"/>
    </source>
</evidence>
<dbReference type="EMBL" id="MKIR01000004">
    <property type="protein sequence ID" value="OFI50070.1"/>
    <property type="molecule type" value="Genomic_DNA"/>
</dbReference>
<dbReference type="GO" id="GO:0045892">
    <property type="term" value="P:negative regulation of DNA-templated transcription"/>
    <property type="evidence" value="ECO:0007669"/>
    <property type="project" value="UniProtKB-UniRule"/>
</dbReference>
<organism evidence="11 12">
    <name type="scientific">Floricoccus tropicus</name>
    <dbReference type="NCBI Taxonomy" id="1859473"/>
    <lineage>
        <taxon>Bacteria</taxon>
        <taxon>Bacillati</taxon>
        <taxon>Bacillota</taxon>
        <taxon>Bacilli</taxon>
        <taxon>Lactobacillales</taxon>
        <taxon>Streptococcaceae</taxon>
        <taxon>Floricoccus</taxon>
    </lineage>
</organism>
<evidence type="ECO:0000256" key="1">
    <source>
        <dbReference type="ARBA" id="ARBA00022491"/>
    </source>
</evidence>
<dbReference type="NCBIfam" id="TIGR00244">
    <property type="entry name" value="transcriptional regulator NrdR"/>
    <property type="match status" value="1"/>
</dbReference>
<evidence type="ECO:0000313" key="11">
    <source>
        <dbReference type="EMBL" id="OFI50070.1"/>
    </source>
</evidence>
<keyword evidence="8" id="KW-0863">Zinc-finger</keyword>
<evidence type="ECO:0000313" key="12">
    <source>
        <dbReference type="Proteomes" id="UP000178622"/>
    </source>
</evidence>
<keyword evidence="8" id="KW-0479">Metal-binding</keyword>
<reference evidence="12" key="1">
    <citation type="submission" date="2016-09" db="EMBL/GenBank/DDBJ databases">
        <title>Draft genome sequence of a novel species of the family Streptococcaceae isolated from flowers.</title>
        <authorList>
            <person name="Chuah L.-O."/>
            <person name="Yap K.-P."/>
            <person name="Thong K.L."/>
            <person name="Liong M.T."/>
            <person name="Ahmad R."/>
            <person name="Rusul G."/>
        </authorList>
    </citation>
    <scope>NUCLEOTIDE SEQUENCE [LARGE SCALE GENOMIC DNA]</scope>
    <source>
        <strain evidence="12">DF1</strain>
    </source>
</reference>
<dbReference type="GO" id="GO:0005524">
    <property type="term" value="F:ATP binding"/>
    <property type="evidence" value="ECO:0007669"/>
    <property type="project" value="UniProtKB-UniRule"/>
</dbReference>
<gene>
    <name evidence="8" type="primary">nrdR</name>
    <name evidence="11" type="ORF">BG261_10530</name>
</gene>
<dbReference type="GO" id="GO:0003677">
    <property type="term" value="F:DNA binding"/>
    <property type="evidence" value="ECO:0007669"/>
    <property type="project" value="UniProtKB-KW"/>
</dbReference>
<feature type="domain" description="ATP-cone" evidence="10">
    <location>
        <begin position="49"/>
        <end position="139"/>
    </location>
</feature>
<proteinExistence type="inferred from homology"/>
<protein>
    <recommendedName>
        <fullName evidence="8">Transcriptional repressor NrdR</fullName>
    </recommendedName>
</protein>
<feature type="zinc finger region" evidence="8">
    <location>
        <begin position="3"/>
        <end position="34"/>
    </location>
</feature>
<sequence>MRCPKCQNESSKVVDSRQAEDGRAIRRRRECENCGNRFTTFERIEEMPLLVIKKDESREVFNRDKILNGIIRSAQKRPVSIEDMERTVERVEQKVRALGENEVKADVIGGFVMEELAELDEITYVRFASVYRSFKDVSELEELLRNITNRGIDPEK</sequence>
<dbReference type="InterPro" id="IPR005144">
    <property type="entry name" value="ATP-cone_dom"/>
</dbReference>
<dbReference type="Pfam" id="PF22811">
    <property type="entry name" value="Zn_ribbon_NrdR"/>
    <property type="match status" value="1"/>
</dbReference>
<keyword evidence="6 8" id="KW-0238">DNA-binding</keyword>
<feature type="region of interest" description="Disordered" evidence="9">
    <location>
        <begin position="1"/>
        <end position="21"/>
    </location>
</feature>
<evidence type="ECO:0000256" key="8">
    <source>
        <dbReference type="HAMAP-Rule" id="MF_00440"/>
    </source>
</evidence>
<dbReference type="GO" id="GO:0008270">
    <property type="term" value="F:zinc ion binding"/>
    <property type="evidence" value="ECO:0007669"/>
    <property type="project" value="UniProtKB-UniRule"/>
</dbReference>
<name>A0A1E8GP77_9LACT</name>
<dbReference type="PROSITE" id="PS51161">
    <property type="entry name" value="ATP_CONE"/>
    <property type="match status" value="1"/>
</dbReference>
<keyword evidence="7 8" id="KW-0804">Transcription</keyword>
<keyword evidence="12" id="KW-1185">Reference proteome</keyword>
<evidence type="ECO:0000259" key="10">
    <source>
        <dbReference type="PROSITE" id="PS51161"/>
    </source>
</evidence>
<dbReference type="PANTHER" id="PTHR30455:SF2">
    <property type="entry name" value="TRANSCRIPTIONAL REPRESSOR NRDR"/>
    <property type="match status" value="1"/>
</dbReference>
<comment type="cofactor">
    <cofactor evidence="8">
        <name>Zn(2+)</name>
        <dbReference type="ChEBI" id="CHEBI:29105"/>
    </cofactor>
    <text evidence="8">Binds 1 zinc ion.</text>
</comment>
<keyword evidence="5 8" id="KW-0805">Transcription regulation</keyword>
<comment type="similarity">
    <text evidence="8">Belongs to the NrdR family.</text>
</comment>
<evidence type="ECO:0000256" key="3">
    <source>
        <dbReference type="ARBA" id="ARBA00022833"/>
    </source>
</evidence>
<evidence type="ECO:0000256" key="9">
    <source>
        <dbReference type="SAM" id="MobiDB-lite"/>
    </source>
</evidence>
<evidence type="ECO:0000256" key="7">
    <source>
        <dbReference type="ARBA" id="ARBA00023163"/>
    </source>
</evidence>
<dbReference type="STRING" id="1859473.BG261_10530"/>
<evidence type="ECO:0000256" key="5">
    <source>
        <dbReference type="ARBA" id="ARBA00023015"/>
    </source>
</evidence>
<dbReference type="RefSeq" id="WP_070791746.1">
    <property type="nucleotide sequence ID" value="NZ_MKIR01000004.1"/>
</dbReference>
<dbReference type="OrthoDB" id="9807461at2"/>
<keyword evidence="1 8" id="KW-0678">Repressor</keyword>
<comment type="function">
    <text evidence="8">Negatively regulates transcription of bacterial ribonucleotide reductase nrd genes and operons by binding to NrdR-boxes.</text>
</comment>
<dbReference type="AlphaFoldDB" id="A0A1E8GP77"/>
<dbReference type="InterPro" id="IPR003796">
    <property type="entry name" value="RNR_NrdR-like"/>
</dbReference>